<name>A0A024UX08_PLAFA</name>
<reference evidence="1 2" key="2">
    <citation type="submission" date="2013-02" db="EMBL/GenBank/DDBJ databases">
        <title>The Genome Sequence of Plasmodium falciparum Vietnam Oak-Knoll (FVO).</title>
        <authorList>
            <consortium name="The Broad Institute Genome Sequencing Platform"/>
            <consortium name="The Broad Institute Genome Sequencing Center for Infectious Disease"/>
            <person name="Neafsey D."/>
            <person name="Cheeseman I."/>
            <person name="Volkman S."/>
            <person name="Adams J."/>
            <person name="Walker B."/>
            <person name="Young S.K."/>
            <person name="Zeng Q."/>
            <person name="Gargeya S."/>
            <person name="Fitzgerald M."/>
            <person name="Haas B."/>
            <person name="Abouelleil A."/>
            <person name="Alvarado L."/>
            <person name="Arachchi H.M."/>
            <person name="Berlin A.M."/>
            <person name="Chapman S.B."/>
            <person name="Dewar J."/>
            <person name="Goldberg J."/>
            <person name="Griggs A."/>
            <person name="Gujja S."/>
            <person name="Hansen M."/>
            <person name="Howarth C."/>
            <person name="Imamovic A."/>
            <person name="Larimer J."/>
            <person name="McCowan C."/>
            <person name="Murphy C."/>
            <person name="Neiman D."/>
            <person name="Pearson M."/>
            <person name="Priest M."/>
            <person name="Roberts A."/>
            <person name="Saif S."/>
            <person name="Shea T."/>
            <person name="Sisk P."/>
            <person name="Sykes S."/>
            <person name="Wortman J."/>
            <person name="Nusbaum C."/>
            <person name="Birren B."/>
        </authorList>
    </citation>
    <scope>NUCLEOTIDE SEQUENCE [LARGE SCALE GENOMIC DNA]</scope>
    <source>
        <strain evidence="2">Vietnam Oak-Knoll (FVO)</strain>
    </source>
</reference>
<gene>
    <name evidence="1" type="ORF">PFFVO_05602</name>
</gene>
<reference evidence="1 2" key="1">
    <citation type="submission" date="2013-02" db="EMBL/GenBank/DDBJ databases">
        <title>The Genome Annotation of Plasmodium falciparum Vietnam Oak-Knoll (FVO).</title>
        <authorList>
            <consortium name="The Broad Institute Genome Sequencing Platform"/>
            <consortium name="The Broad Institute Genome Sequencing Center for Infectious Disease"/>
            <person name="Neafsey D."/>
            <person name="Hoffman S."/>
            <person name="Volkman S."/>
            <person name="Rosenthal P."/>
            <person name="Walker B."/>
            <person name="Young S.K."/>
            <person name="Zeng Q."/>
            <person name="Gargeya S."/>
            <person name="Fitzgerald M."/>
            <person name="Haas B."/>
            <person name="Abouelleil A."/>
            <person name="Allen A.W."/>
            <person name="Alvarado L."/>
            <person name="Arachchi H.M."/>
            <person name="Berlin A.M."/>
            <person name="Chapman S.B."/>
            <person name="Gainer-Dewar J."/>
            <person name="Goldberg J."/>
            <person name="Griggs A."/>
            <person name="Gujja S."/>
            <person name="Hansen M."/>
            <person name="Howarth C."/>
            <person name="Imamovic A."/>
            <person name="Ireland A."/>
            <person name="Larimer J."/>
            <person name="McCowan C."/>
            <person name="Murphy C."/>
            <person name="Pearson M."/>
            <person name="Poon T.W."/>
            <person name="Priest M."/>
            <person name="Roberts A."/>
            <person name="Saif S."/>
            <person name="Shea T."/>
            <person name="Sisk P."/>
            <person name="Sykes S."/>
            <person name="Wortman J."/>
            <person name="Nusbaum C."/>
            <person name="Birren B."/>
        </authorList>
    </citation>
    <scope>NUCLEOTIDE SEQUENCE [LARGE SCALE GENOMIC DNA]</scope>
    <source>
        <strain evidence="2">Vietnam Oak-Knoll (FVO)</strain>
    </source>
</reference>
<dbReference type="Proteomes" id="UP000030690">
    <property type="component" value="Unassembled WGS sequence"/>
</dbReference>
<sequence length="75" mass="9127">MKPKETGDIYIIFIIHGINNDNNIIRETYNYIIPYFYKYLVEIRYDIIFPSVKNKNEILLRYKMDSTMWKIGKTV</sequence>
<organism evidence="1 2">
    <name type="scientific">Plasmodium falciparum Vietnam Oak-Knoll</name>
    <name type="common">FVO</name>
    <dbReference type="NCBI Taxonomy" id="1036723"/>
    <lineage>
        <taxon>Eukaryota</taxon>
        <taxon>Sar</taxon>
        <taxon>Alveolata</taxon>
        <taxon>Apicomplexa</taxon>
        <taxon>Aconoidasida</taxon>
        <taxon>Haemosporida</taxon>
        <taxon>Plasmodiidae</taxon>
        <taxon>Plasmodium</taxon>
        <taxon>Plasmodium (Laverania)</taxon>
    </lineage>
</organism>
<dbReference type="AlphaFoldDB" id="A0A024UX08"/>
<evidence type="ECO:0000313" key="2">
    <source>
        <dbReference type="Proteomes" id="UP000030690"/>
    </source>
</evidence>
<protein>
    <submittedName>
        <fullName evidence="1">Uncharacterized protein</fullName>
    </submittedName>
</protein>
<accession>A0A024UX08</accession>
<proteinExistence type="predicted"/>
<dbReference type="EMBL" id="KI925184">
    <property type="protein sequence ID" value="ETW15308.1"/>
    <property type="molecule type" value="Genomic_DNA"/>
</dbReference>
<evidence type="ECO:0000313" key="1">
    <source>
        <dbReference type="EMBL" id="ETW15308.1"/>
    </source>
</evidence>